<evidence type="ECO:0008006" key="3">
    <source>
        <dbReference type="Google" id="ProtNLM"/>
    </source>
</evidence>
<gene>
    <name evidence="1" type="ORF">FNV43_RR25706</name>
</gene>
<evidence type="ECO:0000313" key="2">
    <source>
        <dbReference type="Proteomes" id="UP000796880"/>
    </source>
</evidence>
<comment type="caution">
    <text evidence="1">The sequence shown here is derived from an EMBL/GenBank/DDBJ whole genome shotgun (WGS) entry which is preliminary data.</text>
</comment>
<dbReference type="EMBL" id="VOIH02000012">
    <property type="protein sequence ID" value="KAF3430976.1"/>
    <property type="molecule type" value="Genomic_DNA"/>
</dbReference>
<protein>
    <recommendedName>
        <fullName evidence="3">DUF1262 family protein</fullName>
    </recommendedName>
</protein>
<dbReference type="Pfam" id="PF06880">
    <property type="entry name" value="DUF1262"/>
    <property type="match status" value="1"/>
</dbReference>
<dbReference type="AlphaFoldDB" id="A0A8K0GN51"/>
<sequence length="408" mass="47137">MYVTRPLSLYRRSPECLSLPPPEGPNSGYLVLFDEESETTTCFGLCKETSIRDLPFPQNKDLIISHTITRASDTGPQKSTDYDYVVLIPVLNQPLSSNRYYVMRRRGRHKGEASTSSKEEDVTTCLCCRFINDAKPRPFDPSDEYQQVEIIHKKHGRFTAKSTVPDGHPPLYLRRKYWNVSMSTPRSYELHEAPGIDPSLRKRLPEFNIPFSATNELVSSETVVVGKWYCPFMFVHDQELKLKDQLKTSMFYEVTLEQRWQKIFSCDNYNSDHKGQSNVIHVDVCVEKEQVFIGGRFAAVVGDAKNAISDGVMWFTSREDNNRRVGLSMLVAERMKWEEERVGCRVGLDGNESSQVKVERVEEYGGAGRWSKFGCFVLVERFVFKRMDATILLTYDFKHTHQIRCKWE</sequence>
<keyword evidence="2" id="KW-1185">Reference proteome</keyword>
<organism evidence="1 2">
    <name type="scientific">Rhamnella rubrinervis</name>
    <dbReference type="NCBI Taxonomy" id="2594499"/>
    <lineage>
        <taxon>Eukaryota</taxon>
        <taxon>Viridiplantae</taxon>
        <taxon>Streptophyta</taxon>
        <taxon>Embryophyta</taxon>
        <taxon>Tracheophyta</taxon>
        <taxon>Spermatophyta</taxon>
        <taxon>Magnoliopsida</taxon>
        <taxon>eudicotyledons</taxon>
        <taxon>Gunneridae</taxon>
        <taxon>Pentapetalae</taxon>
        <taxon>rosids</taxon>
        <taxon>fabids</taxon>
        <taxon>Rosales</taxon>
        <taxon>Rhamnaceae</taxon>
        <taxon>rhamnoid group</taxon>
        <taxon>Rhamneae</taxon>
        <taxon>Rhamnella</taxon>
    </lineage>
</organism>
<accession>A0A8K0GN51</accession>
<dbReference type="Proteomes" id="UP000796880">
    <property type="component" value="Unassembled WGS sequence"/>
</dbReference>
<name>A0A8K0GN51_9ROSA</name>
<evidence type="ECO:0000313" key="1">
    <source>
        <dbReference type="EMBL" id="KAF3430976.1"/>
    </source>
</evidence>
<dbReference type="OrthoDB" id="647907at2759"/>
<dbReference type="InterPro" id="IPR010683">
    <property type="entry name" value="DUF1262"/>
</dbReference>
<dbReference type="PANTHER" id="PTHR31050">
    <property type="entry name" value="OS08G0413200 PROTEIN"/>
    <property type="match status" value="1"/>
</dbReference>
<dbReference type="PANTHER" id="PTHR31050:SF7">
    <property type="entry name" value="DUF1262 FAMILY PROTEIN"/>
    <property type="match status" value="1"/>
</dbReference>
<proteinExistence type="predicted"/>
<reference evidence="1" key="1">
    <citation type="submission" date="2020-03" db="EMBL/GenBank/DDBJ databases">
        <title>A high-quality chromosome-level genome assembly of a woody plant with both climbing and erect habits, Rhamnella rubrinervis.</title>
        <authorList>
            <person name="Lu Z."/>
            <person name="Yang Y."/>
            <person name="Zhu X."/>
            <person name="Sun Y."/>
        </authorList>
    </citation>
    <scope>NUCLEOTIDE SEQUENCE</scope>
    <source>
        <strain evidence="1">BYM</strain>
        <tissue evidence="1">Leaf</tissue>
    </source>
</reference>